<dbReference type="EMBL" id="DTGT01000239">
    <property type="protein sequence ID" value="HGH61131.1"/>
    <property type="molecule type" value="Genomic_DNA"/>
</dbReference>
<dbReference type="AlphaFoldDB" id="A0A7C4ETY1"/>
<comment type="caution">
    <text evidence="1">The sequence shown here is derived from an EMBL/GenBank/DDBJ whole genome shotgun (WGS) entry which is preliminary data.</text>
</comment>
<evidence type="ECO:0000313" key="1">
    <source>
        <dbReference type="EMBL" id="HGH61131.1"/>
    </source>
</evidence>
<dbReference type="Pfam" id="PF03692">
    <property type="entry name" value="CxxCxxCC"/>
    <property type="match status" value="1"/>
</dbReference>
<protein>
    <submittedName>
        <fullName evidence="1">YkgJ family cysteine cluster protein</fullName>
    </submittedName>
</protein>
<dbReference type="InterPro" id="IPR005358">
    <property type="entry name" value="Puta_zinc/iron-chelating_dom"/>
</dbReference>
<accession>A0A7C4ETY1</accession>
<dbReference type="PANTHER" id="PTHR35866">
    <property type="entry name" value="PUTATIVE-RELATED"/>
    <property type="match status" value="1"/>
</dbReference>
<name>A0A7C4ETY1_9BACT</name>
<sequence>MKIRDGQEQGRSCMTWDDDFCFECNPGIDCFNTCCRDVTIFLSPLDVLRLRSALDMTSTDFLEQYTHRVVTRQGGMPAVILRMGTDEEKKCPFVKDNGCSVYENRPYSCRLYPLDTEQGVEYSFIVSQDACHGLTMTKKWTVESWRQDQGLTEYDELDHNLKDVMAADLVWENRIEDPRMQDMILMALYDADRFREFIFDSSFLQKFHVDDDIIEKIRTDDVALLYFGAQWLRFALFGKKGFLKIDRDYLEKKKREVLETEKSL</sequence>
<gene>
    <name evidence="1" type="ORF">ENV54_07530</name>
</gene>
<dbReference type="PANTHER" id="PTHR35866:SF1">
    <property type="entry name" value="YKGJ FAMILY CYSTEINE CLUSTER PROTEIN"/>
    <property type="match status" value="1"/>
</dbReference>
<reference evidence="1" key="1">
    <citation type="journal article" date="2020" name="mSystems">
        <title>Genome- and Community-Level Interaction Insights into Carbon Utilization and Element Cycling Functions of Hydrothermarchaeota in Hydrothermal Sediment.</title>
        <authorList>
            <person name="Zhou Z."/>
            <person name="Liu Y."/>
            <person name="Xu W."/>
            <person name="Pan J."/>
            <person name="Luo Z.H."/>
            <person name="Li M."/>
        </authorList>
    </citation>
    <scope>NUCLEOTIDE SEQUENCE [LARGE SCALE GENOMIC DNA]</scope>
    <source>
        <strain evidence="1">SpSt-769</strain>
    </source>
</reference>
<organism evidence="1">
    <name type="scientific">Desulfomonile tiedjei</name>
    <dbReference type="NCBI Taxonomy" id="2358"/>
    <lineage>
        <taxon>Bacteria</taxon>
        <taxon>Pseudomonadati</taxon>
        <taxon>Thermodesulfobacteriota</taxon>
        <taxon>Desulfomonilia</taxon>
        <taxon>Desulfomonilales</taxon>
        <taxon>Desulfomonilaceae</taxon>
        <taxon>Desulfomonile</taxon>
    </lineage>
</organism>
<proteinExistence type="predicted"/>